<dbReference type="InterPro" id="IPR052050">
    <property type="entry name" value="SecEffector_AnkRepeat"/>
</dbReference>
<gene>
    <name evidence="1" type="ORF">BDK51DRAFT_38304</name>
</gene>
<name>A0A4P9W7F6_9FUNG</name>
<dbReference type="PANTHER" id="PTHR46586:SF3">
    <property type="entry name" value="ANKYRIN REPEAT-CONTAINING PROTEIN"/>
    <property type="match status" value="1"/>
</dbReference>
<proteinExistence type="predicted"/>
<evidence type="ECO:0000313" key="2">
    <source>
        <dbReference type="Proteomes" id="UP000269721"/>
    </source>
</evidence>
<evidence type="ECO:0000313" key="1">
    <source>
        <dbReference type="EMBL" id="RKO86958.1"/>
    </source>
</evidence>
<organism evidence="1 2">
    <name type="scientific">Blyttiomyces helicus</name>
    <dbReference type="NCBI Taxonomy" id="388810"/>
    <lineage>
        <taxon>Eukaryota</taxon>
        <taxon>Fungi</taxon>
        <taxon>Fungi incertae sedis</taxon>
        <taxon>Chytridiomycota</taxon>
        <taxon>Chytridiomycota incertae sedis</taxon>
        <taxon>Chytridiomycetes</taxon>
        <taxon>Chytridiomycetes incertae sedis</taxon>
        <taxon>Blyttiomyces</taxon>
    </lineage>
</organism>
<dbReference type="Gene3D" id="1.25.40.20">
    <property type="entry name" value="Ankyrin repeat-containing domain"/>
    <property type="match status" value="1"/>
</dbReference>
<dbReference type="InterPro" id="IPR036770">
    <property type="entry name" value="Ankyrin_rpt-contain_sf"/>
</dbReference>
<dbReference type="OrthoDB" id="194358at2759"/>
<dbReference type="AlphaFoldDB" id="A0A4P9W7F6"/>
<protein>
    <recommendedName>
        <fullName evidence="3">Ankyrin repeat-containing domain protein</fullName>
    </recommendedName>
</protein>
<dbReference type="PANTHER" id="PTHR46586">
    <property type="entry name" value="ANKYRIN REPEAT-CONTAINING PROTEIN"/>
    <property type="match status" value="1"/>
</dbReference>
<dbReference type="Proteomes" id="UP000269721">
    <property type="component" value="Unassembled WGS sequence"/>
</dbReference>
<reference evidence="2" key="1">
    <citation type="journal article" date="2018" name="Nat. Microbiol.">
        <title>Leveraging single-cell genomics to expand the fungal tree of life.</title>
        <authorList>
            <person name="Ahrendt S.R."/>
            <person name="Quandt C.A."/>
            <person name="Ciobanu D."/>
            <person name="Clum A."/>
            <person name="Salamov A."/>
            <person name="Andreopoulos B."/>
            <person name="Cheng J.F."/>
            <person name="Woyke T."/>
            <person name="Pelin A."/>
            <person name="Henrissat B."/>
            <person name="Reynolds N.K."/>
            <person name="Benny G.L."/>
            <person name="Smith M.E."/>
            <person name="James T.Y."/>
            <person name="Grigoriev I.V."/>
        </authorList>
    </citation>
    <scope>NUCLEOTIDE SEQUENCE [LARGE SCALE GENOMIC DNA]</scope>
</reference>
<dbReference type="EMBL" id="KZ997782">
    <property type="protein sequence ID" value="RKO86958.1"/>
    <property type="molecule type" value="Genomic_DNA"/>
</dbReference>
<accession>A0A4P9W7F6</accession>
<keyword evidence="2" id="KW-1185">Reference proteome</keyword>
<evidence type="ECO:0008006" key="3">
    <source>
        <dbReference type="Google" id="ProtNLM"/>
    </source>
</evidence>
<sequence>MSRLVPELVDHILEYLPIHSTAATPPRPHHALFFFATVAPPSKWSIGTAPLPPTVSNLAIGDNAANHSTLPILKLLHASHLAIFTPAAMDESAQAGRLPYCPVPARAPHRTEGCTTAAMDGAAKNGDLEMARFLHDFRDEGCTTAAMDAATWGWAFHVSEQRRGASLKGGEIVRFLHDDYPRCFTADAVDGACRGWSHVRLYKDRIASRKAVVSFPLDRNVGCSEETLTHACSQRNDELVRILLATRPEACSVPALEAAFATDNTEILRFFYAAGKRFTDEEAMEMLRRPSRFWQKEYRRARRRCGKPSSYDGVLKRDASEAEAFWREMHGM</sequence>